<protein>
    <recommendedName>
        <fullName evidence="4">Iron uptake protein</fullName>
    </recommendedName>
</protein>
<keyword evidence="1" id="KW-0472">Membrane</keyword>
<proteinExistence type="predicted"/>
<dbReference type="Proteomes" id="UP000247792">
    <property type="component" value="Unassembled WGS sequence"/>
</dbReference>
<gene>
    <name evidence="2" type="ORF">DFR42_101590</name>
</gene>
<evidence type="ECO:0000313" key="2">
    <source>
        <dbReference type="EMBL" id="PXX47014.1"/>
    </source>
</evidence>
<reference evidence="2 3" key="1">
    <citation type="submission" date="2018-05" db="EMBL/GenBank/DDBJ databases">
        <title>Genomic Encyclopedia of Type Strains, Phase IV (KMG-IV): sequencing the most valuable type-strain genomes for metagenomic binning, comparative biology and taxonomic classification.</title>
        <authorList>
            <person name="Goeker M."/>
        </authorList>
    </citation>
    <scope>NUCLEOTIDE SEQUENCE [LARGE SCALE GENOMIC DNA]</scope>
    <source>
        <strain evidence="2 3">DSM 19792</strain>
    </source>
</reference>
<evidence type="ECO:0000256" key="1">
    <source>
        <dbReference type="SAM" id="Phobius"/>
    </source>
</evidence>
<dbReference type="OrthoDB" id="8759770at2"/>
<comment type="caution">
    <text evidence="2">The sequence shown here is derived from an EMBL/GenBank/DDBJ whole genome shotgun (WGS) entry which is preliminary data.</text>
</comment>
<feature type="transmembrane region" description="Helical" evidence="1">
    <location>
        <begin position="50"/>
        <end position="68"/>
    </location>
</feature>
<keyword evidence="1" id="KW-0812">Transmembrane</keyword>
<organism evidence="2 3">
    <name type="scientific">Undibacterium pigrum</name>
    <dbReference type="NCBI Taxonomy" id="401470"/>
    <lineage>
        <taxon>Bacteria</taxon>
        <taxon>Pseudomonadati</taxon>
        <taxon>Pseudomonadota</taxon>
        <taxon>Betaproteobacteria</taxon>
        <taxon>Burkholderiales</taxon>
        <taxon>Oxalobacteraceae</taxon>
        <taxon>Undibacterium</taxon>
    </lineage>
</organism>
<evidence type="ECO:0008006" key="4">
    <source>
        <dbReference type="Google" id="ProtNLM"/>
    </source>
</evidence>
<sequence>MASHAPARLVLAHRFVAAIFGAYIFAWGFIALGTAGLFALGMPFHDAEHLSSMLVFLVYLGAFLWAFIAKSMLRLWLLLAGGGGLMAAGASLLQHFLV</sequence>
<dbReference type="RefSeq" id="WP_110253436.1">
    <property type="nucleotide sequence ID" value="NZ_QJKB01000001.1"/>
</dbReference>
<evidence type="ECO:0000313" key="3">
    <source>
        <dbReference type="Proteomes" id="UP000247792"/>
    </source>
</evidence>
<accession>A0A318K140</accession>
<keyword evidence="3" id="KW-1185">Reference proteome</keyword>
<feature type="transmembrane region" description="Helical" evidence="1">
    <location>
        <begin position="75"/>
        <end position="97"/>
    </location>
</feature>
<keyword evidence="1" id="KW-1133">Transmembrane helix</keyword>
<dbReference type="AlphaFoldDB" id="A0A318K140"/>
<feature type="transmembrane region" description="Helical" evidence="1">
    <location>
        <begin position="12"/>
        <end position="38"/>
    </location>
</feature>
<name>A0A318K140_9BURK</name>
<dbReference type="EMBL" id="QJKB01000001">
    <property type="protein sequence ID" value="PXX47014.1"/>
    <property type="molecule type" value="Genomic_DNA"/>
</dbReference>